<dbReference type="InterPro" id="IPR022258">
    <property type="entry name" value="Flagellar_operon_YvyF"/>
</dbReference>
<gene>
    <name evidence="2" type="ORF">JCM9140_2586</name>
</gene>
<dbReference type="NCBIfam" id="TIGR03826">
    <property type="entry name" value="YvyF"/>
    <property type="match status" value="1"/>
</dbReference>
<feature type="compositionally biased region" description="Basic and acidic residues" evidence="1">
    <location>
        <begin position="117"/>
        <end position="131"/>
    </location>
</feature>
<keyword evidence="2" id="KW-0969">Cilium</keyword>
<keyword evidence="2" id="KW-0966">Cell projection</keyword>
<dbReference type="AlphaFoldDB" id="W4Q484"/>
<proteinExistence type="predicted"/>
<evidence type="ECO:0000256" key="1">
    <source>
        <dbReference type="SAM" id="MobiDB-lite"/>
    </source>
</evidence>
<reference evidence="2" key="1">
    <citation type="journal article" date="2014" name="Genome Announc.">
        <title>Draft Genome Sequences of Three Alkaliphilic Bacillus Strains, Bacillus wakoensis JCM 9140T, Bacillus akibai JCM 9157T, and Bacillus hemicellulosilyticus JCM 9152T.</title>
        <authorList>
            <person name="Yuki M."/>
            <person name="Oshima K."/>
            <person name="Suda W."/>
            <person name="Oshida Y."/>
            <person name="Kitamura K."/>
            <person name="Iida T."/>
            <person name="Hattori M."/>
            <person name="Ohkuma M."/>
        </authorList>
    </citation>
    <scope>NUCLEOTIDE SEQUENCE [LARGE SCALE GENOMIC DNA]</scope>
    <source>
        <strain evidence="2">JCM 9140</strain>
    </source>
</reference>
<keyword evidence="2" id="KW-0282">Flagellum</keyword>
<feature type="region of interest" description="Disordered" evidence="1">
    <location>
        <begin position="117"/>
        <end position="146"/>
    </location>
</feature>
<protein>
    <submittedName>
        <fullName evidence="2">Flagellar protein</fullName>
    </submittedName>
</protein>
<dbReference type="STRING" id="1236970.JCM9140_2586"/>
<dbReference type="OrthoDB" id="1739831at2"/>
<sequence length="146" mass="17216">MKDVQNCPKCGKIFVKALRPICQQCFQEQEKNYETVSRFMRRKQNRMASIREVHEKTEVPITQIHQFVREGRLLVTHFPNLGYPCESCETIITEGRICATCTSNIKSGLDKIDKEKEFEQRKDEERRKERSAGATYHSLNDRFDKK</sequence>
<dbReference type="EMBL" id="BAUT01000026">
    <property type="protein sequence ID" value="GAE26508.1"/>
    <property type="molecule type" value="Genomic_DNA"/>
</dbReference>
<name>W4Q484_9BACI</name>
<evidence type="ECO:0000313" key="3">
    <source>
        <dbReference type="Proteomes" id="UP000018890"/>
    </source>
</evidence>
<organism evidence="2 3">
    <name type="scientific">Halalkalibacter wakoensis JCM 9140</name>
    <dbReference type="NCBI Taxonomy" id="1236970"/>
    <lineage>
        <taxon>Bacteria</taxon>
        <taxon>Bacillati</taxon>
        <taxon>Bacillota</taxon>
        <taxon>Bacilli</taxon>
        <taxon>Bacillales</taxon>
        <taxon>Bacillaceae</taxon>
        <taxon>Halalkalibacter</taxon>
    </lineage>
</organism>
<dbReference type="Proteomes" id="UP000018890">
    <property type="component" value="Unassembled WGS sequence"/>
</dbReference>
<accession>W4Q484</accession>
<comment type="caution">
    <text evidence="2">The sequence shown here is derived from an EMBL/GenBank/DDBJ whole genome shotgun (WGS) entry which is preliminary data.</text>
</comment>
<keyword evidence="3" id="KW-1185">Reference proteome</keyword>
<evidence type="ECO:0000313" key="2">
    <source>
        <dbReference type="EMBL" id="GAE26508.1"/>
    </source>
</evidence>
<dbReference type="RefSeq" id="WP_034746281.1">
    <property type="nucleotide sequence ID" value="NZ_BAUT01000026.1"/>
</dbReference>